<reference evidence="5" key="1">
    <citation type="submission" date="2019-10" db="EMBL/GenBank/DDBJ databases">
        <title>Description of Paenibacillus glebae sp. nov.</title>
        <authorList>
            <person name="Carlier A."/>
            <person name="Qi S."/>
        </authorList>
    </citation>
    <scope>NUCLEOTIDE SEQUENCE</scope>
    <source>
        <strain evidence="5">LMG 31456</strain>
    </source>
</reference>
<evidence type="ECO:0000256" key="2">
    <source>
        <dbReference type="ARBA" id="ARBA00023125"/>
    </source>
</evidence>
<dbReference type="InterPro" id="IPR002104">
    <property type="entry name" value="Integrase_catalytic"/>
</dbReference>
<dbReference type="InterPro" id="IPR011010">
    <property type="entry name" value="DNA_brk_join_enz"/>
</dbReference>
<dbReference type="EMBL" id="WHOD01000066">
    <property type="protein sequence ID" value="NOU94907.1"/>
    <property type="molecule type" value="Genomic_DNA"/>
</dbReference>
<evidence type="ECO:0000256" key="3">
    <source>
        <dbReference type="ARBA" id="ARBA00023172"/>
    </source>
</evidence>
<dbReference type="Gene3D" id="1.10.150.130">
    <property type="match status" value="1"/>
</dbReference>
<evidence type="ECO:0000313" key="5">
    <source>
        <dbReference type="EMBL" id="NOU94907.1"/>
    </source>
</evidence>
<proteinExistence type="inferred from homology"/>
<feature type="domain" description="Tyr recombinase" evidence="4">
    <location>
        <begin position="321"/>
        <end position="497"/>
    </location>
</feature>
<protein>
    <submittedName>
        <fullName evidence="5">Tyrosine-type recombinase/integrase</fullName>
    </submittedName>
</protein>
<dbReference type="GO" id="GO:0015074">
    <property type="term" value="P:DNA integration"/>
    <property type="evidence" value="ECO:0007669"/>
    <property type="project" value="InterPro"/>
</dbReference>
<keyword evidence="2" id="KW-0238">DNA-binding</keyword>
<dbReference type="PROSITE" id="PS51898">
    <property type="entry name" value="TYR_RECOMBINASE"/>
    <property type="match status" value="1"/>
</dbReference>
<evidence type="ECO:0000256" key="1">
    <source>
        <dbReference type="ARBA" id="ARBA00008857"/>
    </source>
</evidence>
<gene>
    <name evidence="5" type="ORF">GC093_17005</name>
</gene>
<keyword evidence="6" id="KW-1185">Reference proteome</keyword>
<dbReference type="AlphaFoldDB" id="A0A972GW45"/>
<accession>A0A972GW45</accession>
<dbReference type="Proteomes" id="UP000641588">
    <property type="component" value="Unassembled WGS sequence"/>
</dbReference>
<comment type="caution">
    <text evidence="5">The sequence shown here is derived from an EMBL/GenBank/DDBJ whole genome shotgun (WGS) entry which is preliminary data.</text>
</comment>
<dbReference type="GO" id="GO:0006310">
    <property type="term" value="P:DNA recombination"/>
    <property type="evidence" value="ECO:0007669"/>
    <property type="project" value="UniProtKB-KW"/>
</dbReference>
<keyword evidence="3" id="KW-0233">DNA recombination</keyword>
<dbReference type="PANTHER" id="PTHR30349">
    <property type="entry name" value="PHAGE INTEGRASE-RELATED"/>
    <property type="match status" value="1"/>
</dbReference>
<dbReference type="Gene3D" id="1.10.443.10">
    <property type="entry name" value="Intergrase catalytic core"/>
    <property type="match status" value="1"/>
</dbReference>
<evidence type="ECO:0000259" key="4">
    <source>
        <dbReference type="PROSITE" id="PS51898"/>
    </source>
</evidence>
<dbReference type="SUPFAM" id="SSF56349">
    <property type="entry name" value="DNA breaking-rejoining enzymes"/>
    <property type="match status" value="1"/>
</dbReference>
<dbReference type="GO" id="GO:0003677">
    <property type="term" value="F:DNA binding"/>
    <property type="evidence" value="ECO:0007669"/>
    <property type="project" value="UniProtKB-KW"/>
</dbReference>
<name>A0A972GW45_9BACL</name>
<comment type="similarity">
    <text evidence="1">Belongs to the 'phage' integrase family.</text>
</comment>
<sequence length="502" mass="58905">MEAKLMQKNPSDIHPRLENKAQLDPQESFRQNFSFAEKILDVPGIFPTLSDDHDIKKVTREKVENLLYAKQLMPEIQNTEDNTHLGPLGINQWIWENRVLSEIPVSLLREFLSRGMKIVPHDFFKKYEHARNLLIQTAKLHGITPVQVENRHLLDPVSLCYCMKHLAKNELTSSLFHFLMRKSIQAGLMDKKFPIAKAPRELPRMHPRILSFKMYLEQKGFARKHVRNTITYVHQLFDWLCANVRIFAGTSPMEISVFQIQNDHLLAYRSYKMKLVKEGICSTITFTHCIYAIRSFYRYLKERFGYEPPLQRFRAIKAPRYKPRDIPTDQHIEAFFHVVRRYAGDPVREQIGYRLMLHLGLRLSEVAKIKWKDINLGTRTIVIHSKGKKTHVLPLVGKLYQLLRELQYQPMTTYLMGEKTSTIAGNLYEYFKLYAMITDWAFPGGVHLFRHTFITRLAHKGTLPQVLKELARVTMLDTVGLYIHVARHDQHMISQINLLKYE</sequence>
<dbReference type="PANTHER" id="PTHR30349:SF41">
    <property type="entry name" value="INTEGRASE_RECOMBINASE PROTEIN MJ0367-RELATED"/>
    <property type="match status" value="1"/>
</dbReference>
<evidence type="ECO:0000313" key="6">
    <source>
        <dbReference type="Proteomes" id="UP000641588"/>
    </source>
</evidence>
<dbReference type="InterPro" id="IPR050090">
    <property type="entry name" value="Tyrosine_recombinase_XerCD"/>
</dbReference>
<dbReference type="InterPro" id="IPR010998">
    <property type="entry name" value="Integrase_recombinase_N"/>
</dbReference>
<dbReference type="Pfam" id="PF00589">
    <property type="entry name" value="Phage_integrase"/>
    <property type="match status" value="1"/>
</dbReference>
<dbReference type="CDD" id="cd00397">
    <property type="entry name" value="DNA_BRE_C"/>
    <property type="match status" value="1"/>
</dbReference>
<organism evidence="5 6">
    <name type="scientific">Paenibacillus foliorum</name>
    <dbReference type="NCBI Taxonomy" id="2654974"/>
    <lineage>
        <taxon>Bacteria</taxon>
        <taxon>Bacillati</taxon>
        <taxon>Bacillota</taxon>
        <taxon>Bacilli</taxon>
        <taxon>Bacillales</taxon>
        <taxon>Paenibacillaceae</taxon>
        <taxon>Paenibacillus</taxon>
    </lineage>
</organism>
<dbReference type="InterPro" id="IPR013762">
    <property type="entry name" value="Integrase-like_cat_sf"/>
</dbReference>